<gene>
    <name evidence="1" type="ORF">RFEPED_1288</name>
</gene>
<protein>
    <submittedName>
        <fullName evidence="1">Uncharacterized protein</fullName>
    </submittedName>
</protein>
<accession>A0A0F3MSX9</accession>
<dbReference type="AlphaFoldDB" id="A0A0F3MSX9"/>
<dbReference type="Proteomes" id="UP000033475">
    <property type="component" value="Unassembled WGS sequence"/>
</dbReference>
<reference evidence="1 2" key="1">
    <citation type="submission" date="2015-01" db="EMBL/GenBank/DDBJ databases">
        <title>Genome Sequencing of Rickettsiales.</title>
        <authorList>
            <person name="Daugherty S.C."/>
            <person name="Su Q."/>
            <person name="Abolude K."/>
            <person name="Beier-Sexton M."/>
            <person name="Carlyon J.A."/>
            <person name="Carter R."/>
            <person name="Day N.P."/>
            <person name="Dumler S.J."/>
            <person name="Dyachenko V."/>
            <person name="Godinez A."/>
            <person name="Kurtti T.J."/>
            <person name="Lichay M."/>
            <person name="Mullins K.E."/>
            <person name="Ott S."/>
            <person name="Pappas-Brown V."/>
            <person name="Paris D.H."/>
            <person name="Patel P."/>
            <person name="Richards A.L."/>
            <person name="Sadzewicz L."/>
            <person name="Sears K."/>
            <person name="Seidman D."/>
            <person name="Sengamalay N."/>
            <person name="Stenos J."/>
            <person name="Tallon L.J."/>
            <person name="Vincent G."/>
            <person name="Fraser C.M."/>
            <person name="Munderloh U."/>
            <person name="Dunning-Hotopp J.C."/>
        </authorList>
    </citation>
    <scope>NUCLEOTIDE SEQUENCE [LARGE SCALE GENOMIC DNA]</scope>
    <source>
        <strain evidence="1 2">Pedreira</strain>
    </source>
</reference>
<dbReference type="PATRIC" id="fig|1359196.3.peg.1248"/>
<evidence type="ECO:0000313" key="2">
    <source>
        <dbReference type="Proteomes" id="UP000033475"/>
    </source>
</evidence>
<name>A0A0F3MSX9_RICFI</name>
<sequence>MTSKLWHGTEKAMQNKEVELSKEIQKYAEIKEAYEALFNHHTSSTSEEQEEQFYSLDYNNLNDDQTQILGDEKDEGYISDIA</sequence>
<dbReference type="EMBL" id="LANQ01000001">
    <property type="protein sequence ID" value="KJV58893.1"/>
    <property type="molecule type" value="Genomic_DNA"/>
</dbReference>
<comment type="caution">
    <text evidence="1">The sequence shown here is derived from an EMBL/GenBank/DDBJ whole genome shotgun (WGS) entry which is preliminary data.</text>
</comment>
<evidence type="ECO:0000313" key="1">
    <source>
        <dbReference type="EMBL" id="KJV58893.1"/>
    </source>
</evidence>
<proteinExistence type="predicted"/>
<organism evidence="1 2">
    <name type="scientific">Rickettsia felis str. Pedreira</name>
    <dbReference type="NCBI Taxonomy" id="1359196"/>
    <lineage>
        <taxon>Bacteria</taxon>
        <taxon>Pseudomonadati</taxon>
        <taxon>Pseudomonadota</taxon>
        <taxon>Alphaproteobacteria</taxon>
        <taxon>Rickettsiales</taxon>
        <taxon>Rickettsiaceae</taxon>
        <taxon>Rickettsieae</taxon>
        <taxon>Rickettsia</taxon>
        <taxon>spotted fever group</taxon>
    </lineage>
</organism>